<reference evidence="2" key="1">
    <citation type="submission" date="2020-02" db="EMBL/GenBank/DDBJ databases">
        <authorList>
            <person name="Chen W.-M."/>
        </authorList>
    </citation>
    <scope>NUCLEOTIDE SEQUENCE</scope>
    <source>
        <strain evidence="2">NBD-18</strain>
    </source>
</reference>
<sequence>MKSLRHSLLAISLLGTSITAISPLTSVFAEESPANSNATAEPGPLTANITLTNDYRYRGISQSNFLPAIQGGFDYAHSSGFYIGNWNSSINWISDAASLGAKSASAPIEMDFYAGYKHDWSTGFIADIGVLQYYYPTSGSTGFIQNPNTTELYLAQNFTFNAITGYLKFSYAVTPIFGTPNSSGSNYTDLTVNYDTGVWGLSLNAHAGYQYVAGNLVDSSASNNSIFSYADWKLGITKDFGYGLTGSMAYVGTNAKNYAYVNPKGTNLGRDGFLISLTKTF</sequence>
<dbReference type="RefSeq" id="WP_163656133.1">
    <property type="nucleotide sequence ID" value="NZ_JAAGRN010000011.1"/>
</dbReference>
<organism evidence="2">
    <name type="scientific">Sheuella amnicola</name>
    <dbReference type="NCBI Taxonomy" id="2707330"/>
    <lineage>
        <taxon>Bacteria</taxon>
        <taxon>Pseudomonadati</taxon>
        <taxon>Pseudomonadota</taxon>
        <taxon>Betaproteobacteria</taxon>
        <taxon>Burkholderiales</taxon>
        <taxon>Alcaligenaceae</taxon>
        <taxon>Sheuella</taxon>
    </lineage>
</organism>
<feature type="signal peptide" evidence="1">
    <location>
        <begin position="1"/>
        <end position="22"/>
    </location>
</feature>
<evidence type="ECO:0000256" key="1">
    <source>
        <dbReference type="SAM" id="SignalP"/>
    </source>
</evidence>
<evidence type="ECO:0000313" key="2">
    <source>
        <dbReference type="EMBL" id="NDY84312.1"/>
    </source>
</evidence>
<accession>A0A6B2R260</accession>
<comment type="caution">
    <text evidence="2">The sequence shown here is derived from an EMBL/GenBank/DDBJ whole genome shotgun (WGS) entry which is preliminary data.</text>
</comment>
<dbReference type="Pfam" id="PF09694">
    <property type="entry name" value="Gcw_chp"/>
    <property type="match status" value="1"/>
</dbReference>
<dbReference type="NCBIfam" id="TIGR02001">
    <property type="entry name" value="gcw_chp"/>
    <property type="match status" value="1"/>
</dbReference>
<feature type="chain" id="PRO_5025404169" evidence="1">
    <location>
        <begin position="23"/>
        <end position="281"/>
    </location>
</feature>
<dbReference type="InterPro" id="IPR010239">
    <property type="entry name" value="CHP02001"/>
</dbReference>
<dbReference type="AlphaFoldDB" id="A0A6B2R260"/>
<proteinExistence type="predicted"/>
<protein>
    <submittedName>
        <fullName evidence="2">Uncharacterized protein</fullName>
    </submittedName>
</protein>
<gene>
    <name evidence="2" type="ORF">G3I67_13850</name>
</gene>
<name>A0A6B2R260_9BURK</name>
<dbReference type="EMBL" id="JAAGRN010000011">
    <property type="protein sequence ID" value="NDY84312.1"/>
    <property type="molecule type" value="Genomic_DNA"/>
</dbReference>
<keyword evidence="1" id="KW-0732">Signal</keyword>